<keyword evidence="8 12" id="KW-0238">DNA-binding</keyword>
<keyword evidence="3" id="KW-0479">Metal-binding</keyword>
<evidence type="ECO:0000313" key="16">
    <source>
        <dbReference type="Proteomes" id="UP000821837"/>
    </source>
</evidence>
<evidence type="ECO:0000256" key="3">
    <source>
        <dbReference type="ARBA" id="ARBA00022723"/>
    </source>
</evidence>
<keyword evidence="10" id="KW-0539">Nucleus</keyword>
<organism evidence="15 16">
    <name type="scientific">Rhipicephalus sanguineus</name>
    <name type="common">Brown dog tick</name>
    <name type="synonym">Ixodes sanguineus</name>
    <dbReference type="NCBI Taxonomy" id="34632"/>
    <lineage>
        <taxon>Eukaryota</taxon>
        <taxon>Metazoa</taxon>
        <taxon>Ecdysozoa</taxon>
        <taxon>Arthropoda</taxon>
        <taxon>Chelicerata</taxon>
        <taxon>Arachnida</taxon>
        <taxon>Acari</taxon>
        <taxon>Parasitiformes</taxon>
        <taxon>Ixodida</taxon>
        <taxon>Ixodoidea</taxon>
        <taxon>Ixodidae</taxon>
        <taxon>Rhipicephalinae</taxon>
        <taxon>Rhipicephalus</taxon>
        <taxon>Rhipicephalus</taxon>
    </lineage>
</organism>
<evidence type="ECO:0000256" key="11">
    <source>
        <dbReference type="ARBA" id="ARBA00023306"/>
    </source>
</evidence>
<evidence type="ECO:0000256" key="2">
    <source>
        <dbReference type="ARBA" id="ARBA00006177"/>
    </source>
</evidence>
<evidence type="ECO:0000256" key="1">
    <source>
        <dbReference type="ARBA" id="ARBA00004642"/>
    </source>
</evidence>
<proteinExistence type="inferred from homology"/>
<keyword evidence="6" id="KW-0805">Transcription regulation</keyword>
<dbReference type="GO" id="GO:0008270">
    <property type="term" value="F:zinc ion binding"/>
    <property type="evidence" value="ECO:0007669"/>
    <property type="project" value="UniProtKB-KW"/>
</dbReference>
<comment type="subcellular location">
    <subcellularLocation>
        <location evidence="1">Nucleus</location>
        <location evidence="1">Nucleoplasm</location>
    </subcellularLocation>
</comment>
<dbReference type="AlphaFoldDB" id="A0A9D4T7R7"/>
<protein>
    <recommendedName>
        <fullName evidence="14">THAP-type domain-containing protein</fullName>
    </recommendedName>
</protein>
<dbReference type="Proteomes" id="UP000821837">
    <property type="component" value="Chromosome 10"/>
</dbReference>
<dbReference type="InterPro" id="IPR038441">
    <property type="entry name" value="THAP_Znf_sf"/>
</dbReference>
<keyword evidence="4 12" id="KW-0863">Zinc-finger</keyword>
<dbReference type="Gene3D" id="6.20.210.20">
    <property type="entry name" value="THAP domain"/>
    <property type="match status" value="1"/>
</dbReference>
<dbReference type="InterPro" id="IPR006612">
    <property type="entry name" value="THAP_Znf"/>
</dbReference>
<evidence type="ECO:0000256" key="13">
    <source>
        <dbReference type="SAM" id="Coils"/>
    </source>
</evidence>
<keyword evidence="5" id="KW-0862">Zinc</keyword>
<evidence type="ECO:0000256" key="8">
    <source>
        <dbReference type="ARBA" id="ARBA00023125"/>
    </source>
</evidence>
<dbReference type="PANTHER" id="PTHR46600:SF1">
    <property type="entry name" value="THAP DOMAIN-CONTAINING PROTEIN 1"/>
    <property type="match status" value="1"/>
</dbReference>
<comment type="caution">
    <text evidence="15">The sequence shown here is derived from an EMBL/GenBank/DDBJ whole genome shotgun (WGS) entry which is preliminary data.</text>
</comment>
<dbReference type="PROSITE" id="PS50950">
    <property type="entry name" value="ZF_THAP"/>
    <property type="match status" value="1"/>
</dbReference>
<dbReference type="PANTHER" id="PTHR46600">
    <property type="entry name" value="THAP DOMAIN-CONTAINING"/>
    <property type="match status" value="1"/>
</dbReference>
<dbReference type="InterPro" id="IPR026516">
    <property type="entry name" value="THAP1/10"/>
</dbReference>
<sequence>MPRYRQNHCYAPGCQTGYVLVKGGPKLSLFGVSKDKNRCKEWEKNLRRADKLLEDTSAVCELHFESRYVLRDYVHIIEEKQVRIPRGRPILYADAIPTFPANLPA</sequence>
<evidence type="ECO:0000259" key="14">
    <source>
        <dbReference type="PROSITE" id="PS50950"/>
    </source>
</evidence>
<evidence type="ECO:0000313" key="15">
    <source>
        <dbReference type="EMBL" id="KAH7976603.1"/>
    </source>
</evidence>
<dbReference type="Pfam" id="PF05485">
    <property type="entry name" value="THAP"/>
    <property type="match status" value="1"/>
</dbReference>
<evidence type="ECO:0000256" key="9">
    <source>
        <dbReference type="ARBA" id="ARBA00023163"/>
    </source>
</evidence>
<reference evidence="15" key="1">
    <citation type="journal article" date="2020" name="Cell">
        <title>Large-Scale Comparative Analyses of Tick Genomes Elucidate Their Genetic Diversity and Vector Capacities.</title>
        <authorList>
            <consortium name="Tick Genome and Microbiome Consortium (TIGMIC)"/>
            <person name="Jia N."/>
            <person name="Wang J."/>
            <person name="Shi W."/>
            <person name="Du L."/>
            <person name="Sun Y."/>
            <person name="Zhan W."/>
            <person name="Jiang J.F."/>
            <person name="Wang Q."/>
            <person name="Zhang B."/>
            <person name="Ji P."/>
            <person name="Bell-Sakyi L."/>
            <person name="Cui X.M."/>
            <person name="Yuan T.T."/>
            <person name="Jiang B.G."/>
            <person name="Yang W.F."/>
            <person name="Lam T.T."/>
            <person name="Chang Q.C."/>
            <person name="Ding S.J."/>
            <person name="Wang X.J."/>
            <person name="Zhu J.G."/>
            <person name="Ruan X.D."/>
            <person name="Zhao L."/>
            <person name="Wei J.T."/>
            <person name="Ye R.Z."/>
            <person name="Que T.C."/>
            <person name="Du C.H."/>
            <person name="Zhou Y.H."/>
            <person name="Cheng J.X."/>
            <person name="Dai P.F."/>
            <person name="Guo W.B."/>
            <person name="Han X.H."/>
            <person name="Huang E.J."/>
            <person name="Li L.F."/>
            <person name="Wei W."/>
            <person name="Gao Y.C."/>
            <person name="Liu J.Z."/>
            <person name="Shao H.Z."/>
            <person name="Wang X."/>
            <person name="Wang C.C."/>
            <person name="Yang T.C."/>
            <person name="Huo Q.B."/>
            <person name="Li W."/>
            <person name="Chen H.Y."/>
            <person name="Chen S.E."/>
            <person name="Zhou L.G."/>
            <person name="Ni X.B."/>
            <person name="Tian J.H."/>
            <person name="Sheng Y."/>
            <person name="Liu T."/>
            <person name="Pan Y.S."/>
            <person name="Xia L.Y."/>
            <person name="Li J."/>
            <person name="Zhao F."/>
            <person name="Cao W.C."/>
        </authorList>
    </citation>
    <scope>NUCLEOTIDE SEQUENCE</scope>
    <source>
        <strain evidence="15">Rsan-2018</strain>
    </source>
</reference>
<keyword evidence="11" id="KW-0131">Cell cycle</keyword>
<evidence type="ECO:0000256" key="4">
    <source>
        <dbReference type="ARBA" id="ARBA00022771"/>
    </source>
</evidence>
<feature type="domain" description="THAP-type" evidence="14">
    <location>
        <begin position="1"/>
        <end position="100"/>
    </location>
</feature>
<comment type="similarity">
    <text evidence="2">Belongs to the THAP1 family.</text>
</comment>
<gene>
    <name evidence="15" type="ORF">HPB52_016957</name>
</gene>
<evidence type="ECO:0000256" key="5">
    <source>
        <dbReference type="ARBA" id="ARBA00022833"/>
    </source>
</evidence>
<feature type="coiled-coil region" evidence="13">
    <location>
        <begin position="32"/>
        <end position="59"/>
    </location>
</feature>
<keyword evidence="16" id="KW-1185">Reference proteome</keyword>
<dbReference type="GO" id="GO:0005654">
    <property type="term" value="C:nucleoplasm"/>
    <property type="evidence" value="ECO:0007669"/>
    <property type="project" value="UniProtKB-SubCell"/>
</dbReference>
<keyword evidence="9" id="KW-0804">Transcription</keyword>
<dbReference type="VEuPathDB" id="VectorBase:RSAN_049766"/>
<keyword evidence="7 13" id="KW-0175">Coiled coil</keyword>
<dbReference type="SUPFAM" id="SSF57716">
    <property type="entry name" value="Glucocorticoid receptor-like (DNA-binding domain)"/>
    <property type="match status" value="1"/>
</dbReference>
<accession>A0A9D4T7R7</accession>
<evidence type="ECO:0000256" key="12">
    <source>
        <dbReference type="PROSITE-ProRule" id="PRU00309"/>
    </source>
</evidence>
<dbReference type="GO" id="GO:0043565">
    <property type="term" value="F:sequence-specific DNA binding"/>
    <property type="evidence" value="ECO:0007669"/>
    <property type="project" value="InterPro"/>
</dbReference>
<dbReference type="SMART" id="SM00980">
    <property type="entry name" value="THAP"/>
    <property type="match status" value="1"/>
</dbReference>
<reference evidence="15" key="2">
    <citation type="submission" date="2021-09" db="EMBL/GenBank/DDBJ databases">
        <authorList>
            <person name="Jia N."/>
            <person name="Wang J."/>
            <person name="Shi W."/>
            <person name="Du L."/>
            <person name="Sun Y."/>
            <person name="Zhan W."/>
            <person name="Jiang J."/>
            <person name="Wang Q."/>
            <person name="Zhang B."/>
            <person name="Ji P."/>
            <person name="Sakyi L.B."/>
            <person name="Cui X."/>
            <person name="Yuan T."/>
            <person name="Jiang B."/>
            <person name="Yang W."/>
            <person name="Lam T.T.-Y."/>
            <person name="Chang Q."/>
            <person name="Ding S."/>
            <person name="Wang X."/>
            <person name="Zhu J."/>
            <person name="Ruan X."/>
            <person name="Zhao L."/>
            <person name="Wei J."/>
            <person name="Que T."/>
            <person name="Du C."/>
            <person name="Cheng J."/>
            <person name="Dai P."/>
            <person name="Han X."/>
            <person name="Huang E."/>
            <person name="Gao Y."/>
            <person name="Liu J."/>
            <person name="Shao H."/>
            <person name="Ye R."/>
            <person name="Li L."/>
            <person name="Wei W."/>
            <person name="Wang X."/>
            <person name="Wang C."/>
            <person name="Huo Q."/>
            <person name="Li W."/>
            <person name="Guo W."/>
            <person name="Chen H."/>
            <person name="Chen S."/>
            <person name="Zhou L."/>
            <person name="Zhou L."/>
            <person name="Ni X."/>
            <person name="Tian J."/>
            <person name="Zhou Y."/>
            <person name="Sheng Y."/>
            <person name="Liu T."/>
            <person name="Pan Y."/>
            <person name="Xia L."/>
            <person name="Li J."/>
            <person name="Zhao F."/>
            <person name="Cao W."/>
        </authorList>
    </citation>
    <scope>NUCLEOTIDE SEQUENCE</scope>
    <source>
        <strain evidence="15">Rsan-2018</strain>
        <tissue evidence="15">Larvae</tissue>
    </source>
</reference>
<evidence type="ECO:0000256" key="10">
    <source>
        <dbReference type="ARBA" id="ARBA00023242"/>
    </source>
</evidence>
<dbReference type="EMBL" id="JABSTV010001246">
    <property type="protein sequence ID" value="KAH7976603.1"/>
    <property type="molecule type" value="Genomic_DNA"/>
</dbReference>
<evidence type="ECO:0000256" key="7">
    <source>
        <dbReference type="ARBA" id="ARBA00023054"/>
    </source>
</evidence>
<evidence type="ECO:0000256" key="6">
    <source>
        <dbReference type="ARBA" id="ARBA00023015"/>
    </source>
</evidence>
<name>A0A9D4T7R7_RHISA</name>